<keyword evidence="2" id="KW-1185">Reference proteome</keyword>
<accession>A0A183A340</accession>
<reference evidence="3" key="1">
    <citation type="submission" date="2016-06" db="UniProtKB">
        <authorList>
            <consortium name="WormBaseParasite"/>
        </authorList>
    </citation>
    <scope>IDENTIFICATION</scope>
</reference>
<proteinExistence type="predicted"/>
<evidence type="ECO:0000313" key="2">
    <source>
        <dbReference type="Proteomes" id="UP000272942"/>
    </source>
</evidence>
<gene>
    <name evidence="1" type="ORF">ECPE_LOCUS1375</name>
</gene>
<evidence type="ECO:0000313" key="1">
    <source>
        <dbReference type="EMBL" id="VDP37801.1"/>
    </source>
</evidence>
<sequence>MFSTVTPISTTLYTQIKTGRLVHGGIVDPPAFYVLLRVWRTYDALNFSSLACVIHPEPAPLPLGQVTALGPGRPTDLYALPPAEPIEFVQTNFYAHGIRGMGVQLELVQAHVYAGYHY</sequence>
<dbReference type="EMBL" id="UZAN01008249">
    <property type="protein sequence ID" value="VDP37801.1"/>
    <property type="molecule type" value="Genomic_DNA"/>
</dbReference>
<evidence type="ECO:0000313" key="3">
    <source>
        <dbReference type="WBParaSite" id="ECPE_0000137501-mRNA-1"/>
    </source>
</evidence>
<dbReference type="OrthoDB" id="10658209at2759"/>
<dbReference type="WBParaSite" id="ECPE_0000137501-mRNA-1">
    <property type="protein sequence ID" value="ECPE_0000137501-mRNA-1"/>
    <property type="gene ID" value="ECPE_0000137501"/>
</dbReference>
<reference evidence="1 2" key="2">
    <citation type="submission" date="2018-11" db="EMBL/GenBank/DDBJ databases">
        <authorList>
            <consortium name="Pathogen Informatics"/>
        </authorList>
    </citation>
    <scope>NUCLEOTIDE SEQUENCE [LARGE SCALE GENOMIC DNA]</scope>
    <source>
        <strain evidence="1 2">Egypt</strain>
    </source>
</reference>
<dbReference type="Proteomes" id="UP000272942">
    <property type="component" value="Unassembled WGS sequence"/>
</dbReference>
<dbReference type="AlphaFoldDB" id="A0A183A340"/>
<organism evidence="3">
    <name type="scientific">Echinostoma caproni</name>
    <dbReference type="NCBI Taxonomy" id="27848"/>
    <lineage>
        <taxon>Eukaryota</taxon>
        <taxon>Metazoa</taxon>
        <taxon>Spiralia</taxon>
        <taxon>Lophotrochozoa</taxon>
        <taxon>Platyhelminthes</taxon>
        <taxon>Trematoda</taxon>
        <taxon>Digenea</taxon>
        <taxon>Plagiorchiida</taxon>
        <taxon>Echinostomata</taxon>
        <taxon>Echinostomatoidea</taxon>
        <taxon>Echinostomatidae</taxon>
        <taxon>Echinostoma</taxon>
    </lineage>
</organism>
<name>A0A183A340_9TREM</name>
<protein>
    <submittedName>
        <fullName evidence="3">Pyridoxamine 5'-phosphate oxidase</fullName>
    </submittedName>
</protein>